<dbReference type="GeneID" id="108738550"/>
<feature type="chain" id="PRO_5010715460" evidence="1">
    <location>
        <begin position="18"/>
        <end position="150"/>
    </location>
</feature>
<proteinExistence type="predicted"/>
<accession>A0A1W4WUE1</accession>
<dbReference type="KEGG" id="apln:108738550"/>
<dbReference type="Proteomes" id="UP000192223">
    <property type="component" value="Unplaced"/>
</dbReference>
<dbReference type="OrthoDB" id="6699195at2759"/>
<keyword evidence="1" id="KW-0732">Signal</keyword>
<dbReference type="AlphaFoldDB" id="A0A1W4WUE1"/>
<sequence length="150" mass="16264">MTTLSTLVFLFLLCLNGRNVQFCDSKAVGYNFSHVHSDLIVTTGVKAPDVPETKRAVPVQPEEDKEPGWMRRQLMKFGEVSTKIGNSLGGTASKLTGALDKICQVIKTVIPVIAAVCHVGKFQFCSAATEGPQELANAIAPNNFDLELDR</sequence>
<keyword evidence="2" id="KW-1185">Reference proteome</keyword>
<protein>
    <submittedName>
        <fullName evidence="3">Uncharacterized protein LOC108738550</fullName>
    </submittedName>
</protein>
<organism evidence="2 3">
    <name type="scientific">Agrilus planipennis</name>
    <name type="common">Emerald ash borer</name>
    <name type="synonym">Agrilus marcopoli</name>
    <dbReference type="NCBI Taxonomy" id="224129"/>
    <lineage>
        <taxon>Eukaryota</taxon>
        <taxon>Metazoa</taxon>
        <taxon>Ecdysozoa</taxon>
        <taxon>Arthropoda</taxon>
        <taxon>Hexapoda</taxon>
        <taxon>Insecta</taxon>
        <taxon>Pterygota</taxon>
        <taxon>Neoptera</taxon>
        <taxon>Endopterygota</taxon>
        <taxon>Coleoptera</taxon>
        <taxon>Polyphaga</taxon>
        <taxon>Elateriformia</taxon>
        <taxon>Buprestoidea</taxon>
        <taxon>Buprestidae</taxon>
        <taxon>Agrilinae</taxon>
        <taxon>Agrilus</taxon>
    </lineage>
</organism>
<gene>
    <name evidence="3" type="primary">LOC108738550</name>
</gene>
<evidence type="ECO:0000313" key="2">
    <source>
        <dbReference type="Proteomes" id="UP000192223"/>
    </source>
</evidence>
<dbReference type="RefSeq" id="XP_018327516.1">
    <property type="nucleotide sequence ID" value="XM_018472014.1"/>
</dbReference>
<feature type="signal peptide" evidence="1">
    <location>
        <begin position="1"/>
        <end position="17"/>
    </location>
</feature>
<name>A0A1W4WUE1_AGRPL</name>
<evidence type="ECO:0000256" key="1">
    <source>
        <dbReference type="SAM" id="SignalP"/>
    </source>
</evidence>
<dbReference type="InParanoid" id="A0A1W4WUE1"/>
<reference evidence="3" key="1">
    <citation type="submission" date="2025-08" db="UniProtKB">
        <authorList>
            <consortium name="RefSeq"/>
        </authorList>
    </citation>
    <scope>IDENTIFICATION</scope>
    <source>
        <tissue evidence="3">Entire body</tissue>
    </source>
</reference>
<evidence type="ECO:0000313" key="3">
    <source>
        <dbReference type="RefSeq" id="XP_018327516.1"/>
    </source>
</evidence>